<evidence type="ECO:0000313" key="4">
    <source>
        <dbReference type="Proteomes" id="UP000746160"/>
    </source>
</evidence>
<organism evidence="3 4">
    <name type="scientific">Mycoplasmopsis anatis</name>
    <dbReference type="NCBI Taxonomy" id="171279"/>
    <lineage>
        <taxon>Bacteria</taxon>
        <taxon>Bacillati</taxon>
        <taxon>Mycoplasmatota</taxon>
        <taxon>Mycoplasmoidales</taxon>
        <taxon>Metamycoplasmataceae</taxon>
        <taxon>Mycoplasmopsis</taxon>
    </lineage>
</organism>
<evidence type="ECO:0000256" key="1">
    <source>
        <dbReference type="SAM" id="MobiDB-lite"/>
    </source>
</evidence>
<feature type="compositionally biased region" description="Polar residues" evidence="1">
    <location>
        <begin position="37"/>
        <end position="95"/>
    </location>
</feature>
<evidence type="ECO:0000256" key="2">
    <source>
        <dbReference type="SAM" id="SignalP"/>
    </source>
</evidence>
<evidence type="ECO:0000313" key="3">
    <source>
        <dbReference type="EMBL" id="MBW0602893.1"/>
    </source>
</evidence>
<dbReference type="AlphaFoldDB" id="A0A9Q3QE39"/>
<feature type="chain" id="PRO_5040467893" evidence="2">
    <location>
        <begin position="23"/>
        <end position="431"/>
    </location>
</feature>
<feature type="compositionally biased region" description="Low complexity" evidence="1">
    <location>
        <begin position="196"/>
        <end position="207"/>
    </location>
</feature>
<feature type="region of interest" description="Disordered" evidence="1">
    <location>
        <begin position="28"/>
        <end position="207"/>
    </location>
</feature>
<gene>
    <name evidence="3" type="ORF">MADP07_00632</name>
</gene>
<dbReference type="Proteomes" id="UP000746160">
    <property type="component" value="Unassembled WGS sequence"/>
</dbReference>
<proteinExistence type="predicted"/>
<accession>A0A9Q3QE39</accession>
<dbReference type="RefSeq" id="WP_218674799.1">
    <property type="nucleotide sequence ID" value="NZ_CP054878.1"/>
</dbReference>
<feature type="signal peptide" evidence="2">
    <location>
        <begin position="1"/>
        <end position="22"/>
    </location>
</feature>
<dbReference type="EMBL" id="JABZFG010000011">
    <property type="protein sequence ID" value="MBW0602893.1"/>
    <property type="molecule type" value="Genomic_DNA"/>
</dbReference>
<comment type="caution">
    <text evidence="3">The sequence shown here is derived from an EMBL/GenBank/DDBJ whole genome shotgun (WGS) entry which is preliminary data.</text>
</comment>
<feature type="compositionally biased region" description="Low complexity" evidence="1">
    <location>
        <begin position="167"/>
        <end position="180"/>
    </location>
</feature>
<feature type="compositionally biased region" description="Polar residues" evidence="1">
    <location>
        <begin position="181"/>
        <end position="193"/>
    </location>
</feature>
<feature type="compositionally biased region" description="Polar residues" evidence="1">
    <location>
        <begin position="113"/>
        <end position="131"/>
    </location>
</feature>
<name>A0A9Q3QE39_9BACT</name>
<feature type="compositionally biased region" description="Polar residues" evidence="1">
    <location>
        <begin position="139"/>
        <end position="165"/>
    </location>
</feature>
<dbReference type="PROSITE" id="PS51257">
    <property type="entry name" value="PROKAR_LIPOPROTEIN"/>
    <property type="match status" value="1"/>
</dbReference>
<reference evidence="3" key="1">
    <citation type="journal article" date="2021" name="Genes Genomics">
        <title>Comparative genomic analysis of Mycoplasma anatis strains.</title>
        <authorList>
            <person name="Zhou Q."/>
            <person name="Mai K."/>
            <person name="Yang D."/>
            <person name="Liu J."/>
            <person name="Yan Z."/>
            <person name="Luo C."/>
            <person name="Tan Y."/>
            <person name="Cao S."/>
            <person name="Zhou Q."/>
            <person name="Chen L."/>
            <person name="Chen F."/>
        </authorList>
    </citation>
    <scope>NUCLEOTIDE SEQUENCE</scope>
    <source>
        <strain evidence="3">DP07</strain>
    </source>
</reference>
<keyword evidence="2" id="KW-0732">Signal</keyword>
<sequence>MKKIKNKLLLVGSILSSTTLFAISAACSNTKKEEKPSNPSNGTENGSATNPSTPEQPKNPSTGTETGSTTNPSTPEQPKNPSTGTETGSTTNPGETQPEKPEVTNPVEPEKPSNGTETGSTTNPGETQPSQPEKPEVTNPEQPENPSTGTETGSTTNPGETQPSQPENPEVTNPVEPENPSTGTENGNTTNPDVAQPTQPETTETNQQKSTVLNYIYNNQAIYTLTFMMSENDVVNFDNVPKGYELVEANPKVIAGQTNNFQVVKTKVTLKTLRKSPSVNTVASDDTYLGLSYSKNRNETLAFVNQSVNPVNNRSLTENDRLLISKLTDARAQLLRDYFVVNTDDLGNVSNLTFITKLRDDSQKVNRYNLSSYIFTIDLLLSDEKYLTNQNVELVLGNKEKVDAMKEIQVQFSSDNNVEIFNRKMKIAGIK</sequence>
<protein>
    <submittedName>
        <fullName evidence="3">Uncharacterized protein</fullName>
    </submittedName>
</protein>